<dbReference type="InterPro" id="IPR050141">
    <property type="entry name" value="GCL_type2/YbdK_subfam"/>
</dbReference>
<dbReference type="SUPFAM" id="SSF55931">
    <property type="entry name" value="Glutamine synthetase/guanido kinase"/>
    <property type="match status" value="1"/>
</dbReference>
<evidence type="ECO:0000313" key="1">
    <source>
        <dbReference type="EMBL" id="VAX04957.1"/>
    </source>
</evidence>
<dbReference type="InterPro" id="IPR016602">
    <property type="entry name" value="UCP012666"/>
</dbReference>
<organism evidence="1">
    <name type="scientific">hydrothermal vent metagenome</name>
    <dbReference type="NCBI Taxonomy" id="652676"/>
    <lineage>
        <taxon>unclassified sequences</taxon>
        <taxon>metagenomes</taxon>
        <taxon>ecological metagenomes</taxon>
    </lineage>
</organism>
<dbReference type="Gene3D" id="3.30.590.20">
    <property type="match status" value="1"/>
</dbReference>
<dbReference type="AlphaFoldDB" id="A0A3B1BJG0"/>
<dbReference type="GO" id="GO:0016879">
    <property type="term" value="F:ligase activity, forming carbon-nitrogen bonds"/>
    <property type="evidence" value="ECO:0007669"/>
    <property type="project" value="TreeGrafter"/>
</dbReference>
<dbReference type="InterPro" id="IPR014746">
    <property type="entry name" value="Gln_synth/guanido_kin_cat_dom"/>
</dbReference>
<gene>
    <name evidence="1" type="ORF">MNBD_GAMMA20-2</name>
</gene>
<reference evidence="1" key="1">
    <citation type="submission" date="2018-06" db="EMBL/GenBank/DDBJ databases">
        <authorList>
            <person name="Zhirakovskaya E."/>
        </authorList>
    </citation>
    <scope>NUCLEOTIDE SEQUENCE</scope>
</reference>
<name>A0A3B1BJG0_9ZZZZ</name>
<sequence length="476" mass="52995">MGQEIDDARFSRQDFTTFHQRLAEETALLAEWFQQGRFDPGSPVAGFELETWLVDARLRPAPVNAQFIERLGSPLVSPELATFNVEFNIHPLPLGGDILSQMASGLQQTWQQARQTAHEMQLELAMIGILPTVHDADLSPANLSAMNRYHALNTEILRLRGGRPLRLDIHGHDILRAEHSDVMLESATTSFQIHLQVAPELAARAYNASIIASAPLVAVSANSPYLFGHDLWAETRIPLFEQSVEVGGYEEDAHGPMRRVSFGSGYARASLQEIFTENFEHFPALLPVLFDAPPEQLTHLCLHNGTLWRWSRPLIGFSDGQPHLRIEQRVVPAGPTIADTVANAAFFYGLCWALCQQGEAAETRLPFATARDNFYAAARHGLDAQVTWLDGNKQPVQSLLLKTLLPLAMRGLEALDIEHNEAKHYLGIIESRVKNACNGAAWQRAYVARHGPDMQALLAAYLERQHSGVPVHEWDI</sequence>
<evidence type="ECO:0008006" key="2">
    <source>
        <dbReference type="Google" id="ProtNLM"/>
    </source>
</evidence>
<accession>A0A3B1BJG0</accession>
<dbReference type="PANTHER" id="PTHR36510:SF3">
    <property type="entry name" value="CONSERVED PROTEIN"/>
    <property type="match status" value="1"/>
</dbReference>
<dbReference type="PIRSF" id="PIRSF012666">
    <property type="entry name" value="UCP012666"/>
    <property type="match status" value="1"/>
</dbReference>
<dbReference type="Pfam" id="PF04107">
    <property type="entry name" value="GCS2"/>
    <property type="match status" value="1"/>
</dbReference>
<protein>
    <recommendedName>
        <fullName evidence="2">Glutamate--cysteine ligase</fullName>
    </recommendedName>
</protein>
<dbReference type="InterPro" id="IPR006336">
    <property type="entry name" value="GCS2"/>
</dbReference>
<dbReference type="EMBL" id="UOFU01000402">
    <property type="protein sequence ID" value="VAX04957.1"/>
    <property type="molecule type" value="Genomic_DNA"/>
</dbReference>
<proteinExistence type="predicted"/>
<dbReference type="PANTHER" id="PTHR36510">
    <property type="entry name" value="GLUTAMATE--CYSTEINE LIGASE 2-RELATED"/>
    <property type="match status" value="1"/>
</dbReference>